<protein>
    <recommendedName>
        <fullName evidence="2">non-specific serine/threonine protein kinase</fullName>
        <ecNumber evidence="2">2.7.11.1</ecNumber>
    </recommendedName>
</protein>
<evidence type="ECO:0000256" key="2">
    <source>
        <dbReference type="ARBA" id="ARBA00012513"/>
    </source>
</evidence>
<organism evidence="14 15">
    <name type="scientific">Xiphophorus maculatus</name>
    <name type="common">Southern platyfish</name>
    <name type="synonym">Platypoecilus maculatus</name>
    <dbReference type="NCBI Taxonomy" id="8083"/>
    <lineage>
        <taxon>Eukaryota</taxon>
        <taxon>Metazoa</taxon>
        <taxon>Chordata</taxon>
        <taxon>Craniata</taxon>
        <taxon>Vertebrata</taxon>
        <taxon>Euteleostomi</taxon>
        <taxon>Actinopterygii</taxon>
        <taxon>Neopterygii</taxon>
        <taxon>Teleostei</taxon>
        <taxon>Neoteleostei</taxon>
        <taxon>Acanthomorphata</taxon>
        <taxon>Ovalentaria</taxon>
        <taxon>Atherinomorphae</taxon>
        <taxon>Cyprinodontiformes</taxon>
        <taxon>Poeciliidae</taxon>
        <taxon>Poeciliinae</taxon>
        <taxon>Xiphophorus</taxon>
    </lineage>
</organism>
<feature type="region of interest" description="Disordered" evidence="11">
    <location>
        <begin position="1"/>
        <end position="42"/>
    </location>
</feature>
<feature type="compositionally biased region" description="Acidic residues" evidence="11">
    <location>
        <begin position="541"/>
        <end position="551"/>
    </location>
</feature>
<dbReference type="SMART" id="SM00811">
    <property type="entry name" value="Alpha_kinase"/>
    <property type="match status" value="1"/>
</dbReference>
<feature type="compositionally biased region" description="Acidic residues" evidence="11">
    <location>
        <begin position="349"/>
        <end position="359"/>
    </location>
</feature>
<sequence length="1810" mass="201804">MTSRRPMTRSFSGNGRTSSFSEEEGSSSNGRSESRNTYLSNVRPENSYSRYSHYRPARSTLCSVMAQLTEDIQPSFETTLKSKAVSENCNVKFTCVVSGYPAPELKWYKDDMEMDRYCGLPKYEIHRNGKTHTLHIYNCTLDDAAIYQVSASNSKGIVSCSGVLEVGTMNEYKIHQRFFAKLKQKAEKKKRDIEEKGKKDNKENIKKEEQQSSPEHPYRKRSVPPLEEKPVVNNSATAEQPGDVAQSKALIAEGKDAGDIASVNNSLGKEESAETLAKKRIKMSNGVDIGVNTNISKSHMMGNGGENSYDGGISLAQFLAETIQTQSGEESQEEKETSIVTLRDNKENDTEEKLEEQNEQECISEKRRQEEIVIDKENKKENQPEAAHTITHSRLQKPSSSEVKHCSKGQKDHDQHNIHTSISSMLHSVKDFFFGKSKKDSYNISHTDNEDEHFDHSTVLPEPGMPPSFQLQAGHSSEVLENDVVPMETDKASEPSEIVKQQAAPAEPIQFNCEDTGLLQDHKLIPEIVNESAGKRIEEANETVEAMEESTEAERSSPVEKKSLSGFQVQAEEGKKNSEIVSTIEEELPQDQGTGRPLVLQKPNPDSGRDDSLSQKDKEYSLLPPLLKVEDYCTLPQSVISLTENHNPGVALMETLEKEEASVLNVDKEMPDIQEYHSSHRLSKEEKAEVKSNKQPCLNINKSEITNISFCFPEDKIKQCESETPNRVLPALPATVAYSAEKDHLKEEAKRSSLIQEANVAYPPSEVPQCLEMGDLKSQREQATVVEEIAEDHQRKTLPSLNFKEMCEVKEKYSSASRDDVKMNWCNSLKTQEQLSLQVDNREVRSESSQLESIKDTILNDEELSKPKTLVVTEDNANSTYVLEEHSKASYSKSNDLAWSAEHDCSTVNIPSVQISTTEDIPDIKLPMPEMNMSEEFIIPTINTMEPDLKECTLPLSILVQNKPGLNDLQKHDETHESKTGIQEQREADFPGTIPTQRGMQHTDDLSPTEKLKEVAQEMDEHQSSAQLPLMECASIPVINVSCSDDLESNTLSISSGGGTENEAFETQTETLFVVPPISVSCHESGAELKPPAPTKTTETETSADTPRGTKQGVTENLSEKPEIPKRKKYLKEISDKSLKENTPSMVGETPMLKVGGSMPTFSKPTDDNIVPEALKQKSPKDGKRESSVEDFLKNRPSVERLSSKPPTYPSLSPSSLRKFMSKAAPELDNETTANVPAISVEDRQSDKADEDFSGGSTPTSSLSCESSPRLKRRDSLTLIRSATPEELASGARRKIFIPKREEELEGAVFSVLEGKKESPYMSPSQARRAALLQASTGQKTPPMERRSPLMSRRKATLEVPKVVEETPTIEPTSTKVEEKPAGKKTDPLKAPQVIRKIRGEPFPDASGHLKLWCQFFNVLSDSTIKWFKDEEEILEMKRSGGDESQVALAVVHASSQDCGVYGCSISNEYGTDTTDFLLSEEILSEFLLKEDLEVGEEIEMTPLVFTKGLADSGTWGEKYFGRLFTETVHIGEGCTHKASRVKVIYGLDPIFESGSTCIIKVRNPIAYGTKQESTLAERNLDIAKQECKVQDMIREYCKIFAAEARVNENFGFSLEVIPRYLIHRPANSVPYATVETDLTGDFGKYCTIDLKGKLFSQNISELDQKCCTFQHWIHQWTHGNLLVTQLEGVETKITNIKVATKSKGYQGLTECGSPEVFDQFVMYHQCNYYCGLLGLRALKTDLQQPAKLKGSRSPLLNRKLGSNSPQLQKKGQSPQMSRKTNVSPKVARKAQETDNNNSDEKQKPAEGLS</sequence>
<feature type="compositionally biased region" description="Low complexity" evidence="11">
    <location>
        <begin position="1204"/>
        <end position="1217"/>
    </location>
</feature>
<dbReference type="Gene3D" id="3.20.200.10">
    <property type="entry name" value="MHCK/EF2 kinase"/>
    <property type="match status" value="1"/>
</dbReference>
<accession>A0A3B5QHE0</accession>
<feature type="compositionally biased region" description="Polar residues" evidence="11">
    <location>
        <begin position="390"/>
        <end position="401"/>
    </location>
</feature>
<comment type="catalytic activity">
    <reaction evidence="9">
        <text>L-threonyl-[protein] + ATP = O-phospho-L-threonyl-[protein] + ADP + H(+)</text>
        <dbReference type="Rhea" id="RHEA:46608"/>
        <dbReference type="Rhea" id="RHEA-COMP:11060"/>
        <dbReference type="Rhea" id="RHEA-COMP:11605"/>
        <dbReference type="ChEBI" id="CHEBI:15378"/>
        <dbReference type="ChEBI" id="CHEBI:30013"/>
        <dbReference type="ChEBI" id="CHEBI:30616"/>
        <dbReference type="ChEBI" id="CHEBI:61977"/>
        <dbReference type="ChEBI" id="CHEBI:456216"/>
        <dbReference type="EC" id="2.7.11.1"/>
    </reaction>
</comment>
<evidence type="ECO:0000256" key="11">
    <source>
        <dbReference type="SAM" id="MobiDB-lite"/>
    </source>
</evidence>
<dbReference type="InterPro" id="IPR004166">
    <property type="entry name" value="a-kinase_dom"/>
</dbReference>
<comment type="similarity">
    <text evidence="1">Belongs to the protein kinase superfamily. Alpha-type protein kinase family. ALPK subfamily.</text>
</comment>
<feature type="compositionally biased region" description="Low complexity" evidence="11">
    <location>
        <begin position="1257"/>
        <end position="1268"/>
    </location>
</feature>
<dbReference type="InterPro" id="IPR007110">
    <property type="entry name" value="Ig-like_dom"/>
</dbReference>
<keyword evidence="5" id="KW-0677">Repeat</keyword>
<reference evidence="14" key="4">
    <citation type="submission" date="2025-09" db="UniProtKB">
        <authorList>
            <consortium name="Ensembl"/>
        </authorList>
    </citation>
    <scope>IDENTIFICATION</scope>
    <source>
        <strain evidence="14">JP 163 A</strain>
    </source>
</reference>
<reference evidence="15" key="1">
    <citation type="submission" date="2012-01" db="EMBL/GenBank/DDBJ databases">
        <authorList>
            <person name="Walter R."/>
            <person name="Schartl M."/>
            <person name="Warren W."/>
        </authorList>
    </citation>
    <scope>NUCLEOTIDE SEQUENCE [LARGE SCALE GENOMIC DNA]</scope>
    <source>
        <strain evidence="15">JP 163 A</strain>
    </source>
</reference>
<evidence type="ECO:0000256" key="4">
    <source>
        <dbReference type="ARBA" id="ARBA00022679"/>
    </source>
</evidence>
<evidence type="ECO:0000256" key="9">
    <source>
        <dbReference type="ARBA" id="ARBA00047899"/>
    </source>
</evidence>
<keyword evidence="7" id="KW-1015">Disulfide bond</keyword>
<dbReference type="InterPro" id="IPR013783">
    <property type="entry name" value="Ig-like_fold"/>
</dbReference>
<feature type="compositionally biased region" description="Basic and acidic residues" evidence="11">
    <location>
        <begin position="1118"/>
        <end position="1140"/>
    </location>
</feature>
<dbReference type="GO" id="GO:0004674">
    <property type="term" value="F:protein serine/threonine kinase activity"/>
    <property type="evidence" value="ECO:0007669"/>
    <property type="project" value="UniProtKB-KW"/>
</dbReference>
<feature type="compositionally biased region" description="Basic and acidic residues" evidence="11">
    <location>
        <begin position="189"/>
        <end position="210"/>
    </location>
</feature>
<dbReference type="GO" id="GO:0005634">
    <property type="term" value="C:nucleus"/>
    <property type="evidence" value="ECO:0007669"/>
    <property type="project" value="TreeGrafter"/>
</dbReference>
<feature type="region of interest" description="Disordered" evidence="11">
    <location>
        <begin position="1748"/>
        <end position="1810"/>
    </location>
</feature>
<reference evidence="15" key="2">
    <citation type="journal article" date="2013" name="Nat. Genet.">
        <title>The genome of the platyfish, Xiphophorus maculatus, provides insights into evolutionary adaptation and several complex traits.</title>
        <authorList>
            <person name="Schartl M."/>
            <person name="Walter R.B."/>
            <person name="Shen Y."/>
            <person name="Garcia T."/>
            <person name="Catchen J."/>
            <person name="Amores A."/>
            <person name="Braasch I."/>
            <person name="Chalopin D."/>
            <person name="Volff J.N."/>
            <person name="Lesch K.P."/>
            <person name="Bisazza A."/>
            <person name="Minx P."/>
            <person name="Hillier L."/>
            <person name="Wilson R.K."/>
            <person name="Fuerstenberg S."/>
            <person name="Boore J."/>
            <person name="Searle S."/>
            <person name="Postlethwait J.H."/>
            <person name="Warren W.C."/>
        </authorList>
    </citation>
    <scope>NUCLEOTIDE SEQUENCE [LARGE SCALE GENOMIC DNA]</scope>
    <source>
        <strain evidence="15">JP 163 A</strain>
    </source>
</reference>
<dbReference type="GO" id="GO:0005524">
    <property type="term" value="F:ATP binding"/>
    <property type="evidence" value="ECO:0007669"/>
    <property type="project" value="InterPro"/>
</dbReference>
<proteinExistence type="inferred from homology"/>
<dbReference type="RefSeq" id="XP_023202341.1">
    <property type="nucleotide sequence ID" value="XM_023346573.1"/>
</dbReference>
<dbReference type="PANTHER" id="PTHR47091:SF1">
    <property type="entry name" value="ALPHA-PROTEIN KINASE 3"/>
    <property type="match status" value="1"/>
</dbReference>
<feature type="domain" description="Alpha-type protein kinase" evidence="13">
    <location>
        <begin position="1508"/>
        <end position="1739"/>
    </location>
</feature>
<dbReference type="CTD" id="100321139"/>
<feature type="compositionally biased region" description="Low complexity" evidence="11">
    <location>
        <begin position="1095"/>
        <end position="1107"/>
    </location>
</feature>
<feature type="region of interest" description="Disordered" evidence="11">
    <location>
        <begin position="1369"/>
        <end position="1389"/>
    </location>
</feature>
<dbReference type="Pfam" id="PF07679">
    <property type="entry name" value="I-set"/>
    <property type="match status" value="2"/>
</dbReference>
<dbReference type="SMART" id="SM00409">
    <property type="entry name" value="IG"/>
    <property type="match status" value="2"/>
</dbReference>
<dbReference type="PANTHER" id="PTHR47091">
    <property type="entry name" value="ALPHA-PROTEIN KINASE 2-RELATED"/>
    <property type="match status" value="1"/>
</dbReference>
<dbReference type="SMART" id="SM00408">
    <property type="entry name" value="IGc2"/>
    <property type="match status" value="2"/>
</dbReference>
<dbReference type="STRING" id="8083.ENSXMAP00000030328"/>
<comment type="catalytic activity">
    <reaction evidence="10">
        <text>L-seryl-[protein] + ATP = O-phospho-L-seryl-[protein] + ADP + H(+)</text>
        <dbReference type="Rhea" id="RHEA:17989"/>
        <dbReference type="Rhea" id="RHEA-COMP:9863"/>
        <dbReference type="Rhea" id="RHEA-COMP:11604"/>
        <dbReference type="ChEBI" id="CHEBI:15378"/>
        <dbReference type="ChEBI" id="CHEBI:29999"/>
        <dbReference type="ChEBI" id="CHEBI:30616"/>
        <dbReference type="ChEBI" id="CHEBI:83421"/>
        <dbReference type="ChEBI" id="CHEBI:456216"/>
        <dbReference type="EC" id="2.7.11.1"/>
    </reaction>
</comment>
<feature type="compositionally biased region" description="Basic and acidic residues" evidence="11">
    <location>
        <begin position="363"/>
        <end position="383"/>
    </location>
</feature>
<dbReference type="OrthoDB" id="301415at2759"/>
<dbReference type="GO" id="GO:0055013">
    <property type="term" value="P:cardiac muscle cell development"/>
    <property type="evidence" value="ECO:0007669"/>
    <property type="project" value="TreeGrafter"/>
</dbReference>
<evidence type="ECO:0000256" key="5">
    <source>
        <dbReference type="ARBA" id="ARBA00022737"/>
    </source>
</evidence>
<keyword evidence="15" id="KW-1185">Reference proteome</keyword>
<dbReference type="Pfam" id="PF02816">
    <property type="entry name" value="Alpha_kinase"/>
    <property type="match status" value="1"/>
</dbReference>
<feature type="domain" description="Ig-like" evidence="12">
    <location>
        <begin position="1392"/>
        <end position="1480"/>
    </location>
</feature>
<evidence type="ECO:0000259" key="13">
    <source>
        <dbReference type="PROSITE" id="PS51158"/>
    </source>
</evidence>
<evidence type="ECO:0000256" key="3">
    <source>
        <dbReference type="ARBA" id="ARBA00022527"/>
    </source>
</evidence>
<dbReference type="Ensembl" id="ENSXMAT00000038839.1">
    <property type="protein sequence ID" value="ENSXMAP00000030328.1"/>
    <property type="gene ID" value="ENSXMAG00000026513.1"/>
</dbReference>
<dbReference type="Gene3D" id="2.60.40.10">
    <property type="entry name" value="Immunoglobulins"/>
    <property type="match status" value="2"/>
</dbReference>
<feature type="compositionally biased region" description="Basic and acidic residues" evidence="11">
    <location>
        <begin position="607"/>
        <end position="618"/>
    </location>
</feature>
<evidence type="ECO:0000313" key="14">
    <source>
        <dbReference type="Ensembl" id="ENSXMAP00000030328.1"/>
    </source>
</evidence>
<feature type="compositionally biased region" description="Basic and acidic residues" evidence="11">
    <location>
        <begin position="1376"/>
        <end position="1388"/>
    </location>
</feature>
<feature type="compositionally biased region" description="Basic and acidic residues" evidence="11">
    <location>
        <begin position="402"/>
        <end position="416"/>
    </location>
</feature>
<keyword evidence="6" id="KW-0418">Kinase</keyword>
<dbReference type="GeneID" id="102219552"/>
<feature type="domain" description="Ig-like" evidence="12">
    <location>
        <begin position="74"/>
        <end position="165"/>
    </location>
</feature>
<dbReference type="InterPro" id="IPR003599">
    <property type="entry name" value="Ig_sub"/>
</dbReference>
<dbReference type="EC" id="2.7.11.1" evidence="2"/>
<feature type="region of interest" description="Disordered" evidence="11">
    <location>
        <begin position="541"/>
        <end position="618"/>
    </location>
</feature>
<feature type="compositionally biased region" description="Basic and acidic residues" evidence="11">
    <location>
        <begin position="1799"/>
        <end position="1810"/>
    </location>
</feature>
<dbReference type="InterPro" id="IPR013098">
    <property type="entry name" value="Ig_I-set"/>
</dbReference>
<feature type="region of interest" description="Disordered" evidence="11">
    <location>
        <begin position="1083"/>
        <end position="1279"/>
    </location>
</feature>
<evidence type="ECO:0000256" key="10">
    <source>
        <dbReference type="ARBA" id="ARBA00048679"/>
    </source>
</evidence>
<dbReference type="GeneTree" id="ENSGT00940000158534"/>
<evidence type="ECO:0000313" key="15">
    <source>
        <dbReference type="Proteomes" id="UP000002852"/>
    </source>
</evidence>
<evidence type="ECO:0000256" key="8">
    <source>
        <dbReference type="ARBA" id="ARBA00023319"/>
    </source>
</evidence>
<dbReference type="InterPro" id="IPR036179">
    <property type="entry name" value="Ig-like_dom_sf"/>
</dbReference>
<keyword evidence="4" id="KW-0808">Transferase</keyword>
<feature type="compositionally biased region" description="Basic and acidic residues" evidence="11">
    <location>
        <begin position="1175"/>
        <end position="1203"/>
    </location>
</feature>
<keyword evidence="3" id="KW-0723">Serine/threonine-protein kinase</keyword>
<feature type="compositionally biased region" description="Basic and acidic residues" evidence="11">
    <location>
        <begin position="971"/>
        <end position="989"/>
    </location>
</feature>
<feature type="compositionally biased region" description="Polar residues" evidence="11">
    <location>
        <begin position="1761"/>
        <end position="1784"/>
    </location>
</feature>
<dbReference type="InterPro" id="IPR003598">
    <property type="entry name" value="Ig_sub2"/>
</dbReference>
<evidence type="ECO:0000259" key="12">
    <source>
        <dbReference type="PROSITE" id="PS50835"/>
    </source>
</evidence>
<name>A0A3B5QHE0_XIPMA</name>
<dbReference type="CDD" id="cd16973">
    <property type="entry name" value="Alpha_kinase_ALPK3"/>
    <property type="match status" value="1"/>
</dbReference>
<dbReference type="InterPro" id="IPR011009">
    <property type="entry name" value="Kinase-like_dom_sf"/>
</dbReference>
<dbReference type="PROSITE" id="PS51158">
    <property type="entry name" value="ALPHA_KINASE"/>
    <property type="match status" value="1"/>
</dbReference>
<keyword evidence="8" id="KW-0393">Immunoglobulin domain</keyword>
<feature type="region of interest" description="Disordered" evidence="11">
    <location>
        <begin position="189"/>
        <end position="228"/>
    </location>
</feature>
<dbReference type="Proteomes" id="UP000002852">
    <property type="component" value="Unassembled WGS sequence"/>
</dbReference>
<dbReference type="KEGG" id="xma:102219552"/>
<reference evidence="14" key="3">
    <citation type="submission" date="2025-08" db="UniProtKB">
        <authorList>
            <consortium name="Ensembl"/>
        </authorList>
    </citation>
    <scope>IDENTIFICATION</scope>
    <source>
        <strain evidence="14">JP 163 A</strain>
    </source>
</reference>
<feature type="region of interest" description="Disordered" evidence="11">
    <location>
        <begin position="325"/>
        <end position="416"/>
    </location>
</feature>
<dbReference type="SUPFAM" id="SSF56112">
    <property type="entry name" value="Protein kinase-like (PK-like)"/>
    <property type="match status" value="1"/>
</dbReference>
<feature type="region of interest" description="Disordered" evidence="11">
    <location>
        <begin position="448"/>
        <end position="471"/>
    </location>
</feature>
<dbReference type="SUPFAM" id="SSF48726">
    <property type="entry name" value="Immunoglobulin"/>
    <property type="match status" value="2"/>
</dbReference>
<feature type="region of interest" description="Disordered" evidence="11">
    <location>
        <begin position="971"/>
        <end position="1007"/>
    </location>
</feature>
<dbReference type="FunFam" id="2.60.40.10:FF:000069">
    <property type="entry name" value="Alpha-protein kinase 3"/>
    <property type="match status" value="1"/>
</dbReference>
<dbReference type="OMA" id="WPPAINR"/>
<dbReference type="RefSeq" id="XP_023202347.1">
    <property type="nucleotide sequence ID" value="XM_023346579.1"/>
</dbReference>
<feature type="compositionally biased region" description="Basic and acidic residues" evidence="11">
    <location>
        <begin position="552"/>
        <end position="563"/>
    </location>
</feature>
<dbReference type="InParanoid" id="A0A3B5QHE0"/>
<dbReference type="PROSITE" id="PS50835">
    <property type="entry name" value="IG_LIKE"/>
    <property type="match status" value="2"/>
</dbReference>
<evidence type="ECO:0000256" key="6">
    <source>
        <dbReference type="ARBA" id="ARBA00022777"/>
    </source>
</evidence>
<evidence type="ECO:0000256" key="1">
    <source>
        <dbReference type="ARBA" id="ARBA00008651"/>
    </source>
</evidence>
<feature type="compositionally biased region" description="Polar residues" evidence="11">
    <location>
        <begin position="1"/>
        <end position="17"/>
    </location>
</feature>
<evidence type="ECO:0000256" key="7">
    <source>
        <dbReference type="ARBA" id="ARBA00023157"/>
    </source>
</evidence>